<dbReference type="SUPFAM" id="SSF49265">
    <property type="entry name" value="Fibronectin type III"/>
    <property type="match status" value="1"/>
</dbReference>
<dbReference type="Gene3D" id="2.60.40.10">
    <property type="entry name" value="Immunoglobulins"/>
    <property type="match status" value="3"/>
</dbReference>
<evidence type="ECO:0000313" key="2">
    <source>
        <dbReference type="Proteomes" id="UP000772618"/>
    </source>
</evidence>
<protein>
    <submittedName>
        <fullName evidence="1">T9SS type A sorting domain-containing protein</fullName>
    </submittedName>
</protein>
<gene>
    <name evidence="1" type="ORF">KK060_15030</name>
</gene>
<name>A0ABS5VT45_9BACT</name>
<accession>A0ABS5VT45</accession>
<comment type="caution">
    <text evidence="1">The sequence shown here is derived from an EMBL/GenBank/DDBJ whole genome shotgun (WGS) entry which is preliminary data.</text>
</comment>
<dbReference type="Proteomes" id="UP000772618">
    <property type="component" value="Unassembled WGS sequence"/>
</dbReference>
<dbReference type="NCBIfam" id="TIGR04183">
    <property type="entry name" value="Por_Secre_tail"/>
    <property type="match status" value="1"/>
</dbReference>
<evidence type="ECO:0000313" key="1">
    <source>
        <dbReference type="EMBL" id="MBT1704605.1"/>
    </source>
</evidence>
<organism evidence="1 2">
    <name type="scientific">Chryseosolibacter indicus</name>
    <dbReference type="NCBI Taxonomy" id="2782351"/>
    <lineage>
        <taxon>Bacteria</taxon>
        <taxon>Pseudomonadati</taxon>
        <taxon>Bacteroidota</taxon>
        <taxon>Cytophagia</taxon>
        <taxon>Cytophagales</taxon>
        <taxon>Chryseotaleaceae</taxon>
        <taxon>Chryseosolibacter</taxon>
    </lineage>
</organism>
<dbReference type="InterPro" id="IPR003961">
    <property type="entry name" value="FN3_dom"/>
</dbReference>
<dbReference type="EMBL" id="JAHESD010000034">
    <property type="protein sequence ID" value="MBT1704605.1"/>
    <property type="molecule type" value="Genomic_DNA"/>
</dbReference>
<dbReference type="RefSeq" id="WP_254154561.1">
    <property type="nucleotide sequence ID" value="NZ_JAHESD010000034.1"/>
</dbReference>
<keyword evidence="2" id="KW-1185">Reference proteome</keyword>
<sequence>MTKILSRVTLIMVALIIGLVPDTHSTEFAKFRSGKTEHVTNSNLEERIEVNRPIETQEFVEPPTIQHPQYALYGTTIDLDIKNNNEEGVTELYRSRNANDGFQLIATLPHNVEFYRDENLKPRTEFFYKARAKKGNEFSEFSNVFSYTTHSNYYDPELTASLQPDGVGVVLSLKSHTYADVSFEIIRSNEGFDDLIGEIAADSGSTATFVDEGTHPNTTYTYTLNAIFPGPDLGPIYGVASVTIETREPLFKPSIQTSENSIFYTTLRFHVENLNEGSSSEIYRSTNATEGFQLVGTIGLGEEFIDENLKPRTSYYYKARAKRDTQLSEFSDVVELTTQSLFFNPELSAVLLPNGAGVKLTIKDHSYADDSYDILRFDVDEETEELIGSISLPDSGSTGTYVDANALPDKNYIYSLNAHLTDPRLPIQYGVASATITTSSLAPPSLYFTEEPPHTFDCGNEIGMEFMNTNEGSITEIYRSRTPESNFELIYSAVGSGSYKDDSLVSLKTYYYKARAVKGDSVSTFSTVISKQSGYGFYAPEFTLTVLPDQSVEVKVTDHSYLDYSYELYGWNQQDGVGTISTGFQLLDSGSTYTIIDTEVLAGETYTYHINVNLNCDGQPRVGEFVSDPVTIGFTEPVTTAFALIEPNTDQEVGTLSENDTIPASPRFNIRAITGPGAQSVVFYLNGVRYGENQEPYALFGDSQGNYKLGRLKPGYYTLSANAYSDNGAKGKKGSTYTIHFTVINDGNASTDMHGDYNAVNVYPNPVVTASAIEVNGEPNSSLRINIADHFGNFNQTIYKGTLTEEGTFVHAIGDTKLKKGIYVALVTINDKTYSKRFIVE</sequence>
<dbReference type="InterPro" id="IPR013783">
    <property type="entry name" value="Ig-like_fold"/>
</dbReference>
<dbReference type="InterPro" id="IPR026444">
    <property type="entry name" value="Secre_tail"/>
</dbReference>
<dbReference type="InterPro" id="IPR036116">
    <property type="entry name" value="FN3_sf"/>
</dbReference>
<proteinExistence type="predicted"/>
<reference evidence="1 2" key="1">
    <citation type="submission" date="2021-05" db="EMBL/GenBank/DDBJ databases">
        <title>A Polyphasic approach of four new species of the genus Ohtaekwangia: Ohtaekwangia histidinii sp. nov., Ohtaekwangia cretensis sp. nov., Ohtaekwangia indiensis sp. nov., Ohtaekwangia reichenbachii sp. nov. from diverse environment.</title>
        <authorList>
            <person name="Octaviana S."/>
        </authorList>
    </citation>
    <scope>NUCLEOTIDE SEQUENCE [LARGE SCALE GENOMIC DNA]</scope>
    <source>
        <strain evidence="1 2">PWU20</strain>
    </source>
</reference>
<dbReference type="CDD" id="cd00063">
    <property type="entry name" value="FN3"/>
    <property type="match status" value="1"/>
</dbReference>